<dbReference type="RefSeq" id="WP_002563988.1">
    <property type="nucleotide sequence ID" value="NZ_CALJSN010000010.1"/>
</dbReference>
<dbReference type="Proteomes" id="UP000183687">
    <property type="component" value="Unassembled WGS sequence"/>
</dbReference>
<dbReference type="PANTHER" id="PTHR36454:SF1">
    <property type="entry name" value="DUF1015 DOMAIN-CONTAINING PROTEIN"/>
    <property type="match status" value="1"/>
</dbReference>
<protein>
    <submittedName>
        <fullName evidence="1">Uncharacterized conserved protein, DUF1015 family</fullName>
    </submittedName>
</protein>
<organism evidence="1 2">
    <name type="scientific">Atopobium minutum</name>
    <dbReference type="NCBI Taxonomy" id="1381"/>
    <lineage>
        <taxon>Bacteria</taxon>
        <taxon>Bacillati</taxon>
        <taxon>Actinomycetota</taxon>
        <taxon>Coriobacteriia</taxon>
        <taxon>Coriobacteriales</taxon>
        <taxon>Atopobiaceae</taxon>
        <taxon>Atopobium</taxon>
    </lineage>
</organism>
<comment type="caution">
    <text evidence="1">The sequence shown here is derived from an EMBL/GenBank/DDBJ whole genome shotgun (WGS) entry which is preliminary data.</text>
</comment>
<accession>A0AB38A7T7</accession>
<sequence>MHLSPLSCLRPSPELVKDFVTPPYDVFTHKTAREWAQKHLRSFITIDRPEVNFPEQYTRYAPEVYAKANDIIEQRLHDSTLLVDATPCLYVWRLSVQGHSQVGLVGAVSVDEYVKGSIKQHEAVRPEKMQDRLELMKATSLQTSPVLMMHRANPSLTHSIHAALTDKPLYDFIDTTGVHHSIWRIDHPDTIAKLCALYEQIDTAYIADGHHRAAAAVALNRAIDTPQRTDALSSKFLAVLFSAEDLTILPYHRLIHDTNGMSTSTLREKIRQAGIPVVAKTADSIKAAATAKSTGAAKTGIQSQTTQDLRVPMFVDNNWYELDLRQFNNTYTPTCTAQDLLQRLVLAPILGIHDPTKDPRISFIGGMVSTQELQEAAQTTKGVVFSPAAVCAQQIMSIADAGTIMSPKSTWFEPKLLSGLFMRHI</sequence>
<dbReference type="Pfam" id="PF06245">
    <property type="entry name" value="DUF1015"/>
    <property type="match status" value="1"/>
</dbReference>
<reference evidence="1 2" key="1">
    <citation type="submission" date="2016-10" db="EMBL/GenBank/DDBJ databases">
        <authorList>
            <person name="Varghese N."/>
            <person name="Submissions S."/>
        </authorList>
    </citation>
    <scope>NUCLEOTIDE SEQUENCE [LARGE SCALE GENOMIC DNA]</scope>
    <source>
        <strain evidence="1 2">DSM 20586</strain>
    </source>
</reference>
<dbReference type="PIRSF" id="PIRSF033563">
    <property type="entry name" value="UCP033563"/>
    <property type="match status" value="1"/>
</dbReference>
<dbReference type="PANTHER" id="PTHR36454">
    <property type="entry name" value="LMO2823 PROTEIN"/>
    <property type="match status" value="1"/>
</dbReference>
<evidence type="ECO:0000313" key="1">
    <source>
        <dbReference type="EMBL" id="SEB95936.1"/>
    </source>
</evidence>
<name>A0AB38A7T7_9ACTN</name>
<dbReference type="InterPro" id="IPR008323">
    <property type="entry name" value="UCP033563"/>
</dbReference>
<evidence type="ECO:0000313" key="2">
    <source>
        <dbReference type="Proteomes" id="UP000183687"/>
    </source>
</evidence>
<proteinExistence type="predicted"/>
<dbReference type="EMBL" id="FNSH01000001">
    <property type="protein sequence ID" value="SEB95936.1"/>
    <property type="molecule type" value="Genomic_DNA"/>
</dbReference>
<dbReference type="AlphaFoldDB" id="A0AB38A7T7"/>
<gene>
    <name evidence="1" type="ORF">SAMN04489746_1346</name>
</gene>